<dbReference type="InterPro" id="IPR023115">
    <property type="entry name" value="TIF_IF2_dom3"/>
</dbReference>
<dbReference type="InterPro" id="IPR027417">
    <property type="entry name" value="P-loop_NTPase"/>
</dbReference>
<comment type="similarity">
    <text evidence="1">Belongs to the TRAFAC class translation factor GTPase superfamily. Classic translation factor GTPase family. IF-2 subfamily.</text>
</comment>
<dbReference type="Pfam" id="PF22042">
    <property type="entry name" value="EF-G_D2"/>
    <property type="match status" value="1"/>
</dbReference>
<dbReference type="HOGENOM" id="CLU_006301_5_2_1"/>
<dbReference type="InterPro" id="IPR005225">
    <property type="entry name" value="Small_GTP-bd"/>
</dbReference>
<sequence length="913" mass="101810">MQFTQHGASRLPLALKIISNSPSTTYSRNLSLGRSLALARTTFYSSNIRPLIYKNGDVSRYAAFSTMDTRTTQRDHRKTHYKHAHKKGNNEIPEVKATSKFRNLLTFQESSIDESTKSRSPSKNSTKFDSPRNKLRNSNDRSRDDDLNLFNANGSQKQHDEQYQSTRKKKRPMNGFLEKPNDDFSDRFDDSDENARNYAPSAHSRDDRTRSAKPKKSRSLLKNFNFEYSIFDKNADLFDHVEWKRNTKQSGISKNRPNNHASEPMRTQNGSHSNELREIEIPPHLSVKELASRMSTKCGHVLRILKDLGERRLNEDSIIANHIAELAVESMNMIPVLLPPEFVDAELTIPPEDCSAFPVRPPVVCVMGHVDHGKTTLLDTLRKSNVTASEYGGITQKIGAFSVNLGKSFGEQSTMTFLDTPGHSVFSGMRSRGVEATDMILLIVAADDGIQSQTIEVVEQAVKNGICMIVAITKCDMHGSDEQEAVQRISAQLMKYGVTTENLGGDTPVICVSGKTGDGLDLLKETIALHTEMKDLRADHDAKGEAIVLEAQVARGAGTQVDAVVKWGTLRPGSHFTCGLEHGKIKALLDQNQKQVKRVTPGHPVRLIGLKNLPMPGDALIVAESEERAREIVTHRRELIEWNLLAEVGERMDNSNNDIKPQGRRRFMGMRKKWEEVEMRRRRAAEEEKRLASLKFGDKDYVAQSIPILVKTDSVGTFSAIDELIATLPTDEVAIKRIASDIGTITSSDITVAETTGAIIYAFDLKQPTSIEKEAMQKNVSIRSHNIIYHLLEDIKGLLQQNLAQVVEKNVVGSAEVLQAIAISGSSRNLARVAGCRVIAGKLNVSSKFRLLRNGTTLIDDLSVRSMQHFQDQVNEISKGHECGLRFDGLDDFEPGDIIEAYTTIVVKKQVHI</sequence>
<dbReference type="CDD" id="cd03692">
    <property type="entry name" value="mtIF2_IVc"/>
    <property type="match status" value="1"/>
</dbReference>
<comment type="function">
    <text evidence="6">One of the essential components for the initiation of protein synthesis. Protects formylmethionyl-tRNA from spontaneous hydrolysis and promotes its binding to the 30S ribosomal subunits. Also involved in the hydrolysis of GTP during the formation of the 70S ribosomal complex.</text>
</comment>
<dbReference type="CDD" id="cd03702">
    <property type="entry name" value="IF2_mtIF2_II"/>
    <property type="match status" value="1"/>
</dbReference>
<feature type="compositionally biased region" description="Basic and acidic residues" evidence="7">
    <location>
        <begin position="129"/>
        <end position="146"/>
    </location>
</feature>
<dbReference type="Pfam" id="PF00009">
    <property type="entry name" value="GTP_EFTU"/>
    <property type="match status" value="1"/>
</dbReference>
<evidence type="ECO:0000256" key="2">
    <source>
        <dbReference type="ARBA" id="ARBA00022540"/>
    </source>
</evidence>
<dbReference type="PROSITE" id="PS51722">
    <property type="entry name" value="G_TR_2"/>
    <property type="match status" value="1"/>
</dbReference>
<evidence type="ECO:0000256" key="1">
    <source>
        <dbReference type="ARBA" id="ARBA00007733"/>
    </source>
</evidence>
<dbReference type="PRINTS" id="PR00315">
    <property type="entry name" value="ELONGATNFCT"/>
</dbReference>
<dbReference type="GO" id="GO:0005525">
    <property type="term" value="F:GTP binding"/>
    <property type="evidence" value="ECO:0007669"/>
    <property type="project" value="UniProtKB-KW"/>
</dbReference>
<dbReference type="PANTHER" id="PTHR43381">
    <property type="entry name" value="TRANSLATION INITIATION FACTOR IF-2-RELATED"/>
    <property type="match status" value="1"/>
</dbReference>
<dbReference type="InterPro" id="IPR036925">
    <property type="entry name" value="TIF_IF2_dom3_sf"/>
</dbReference>
<feature type="compositionally biased region" description="Basic residues" evidence="7">
    <location>
        <begin position="75"/>
        <end position="87"/>
    </location>
</feature>
<dbReference type="Gene3D" id="3.40.50.10050">
    <property type="entry name" value="Translation initiation factor IF- 2, domain 3"/>
    <property type="match status" value="1"/>
</dbReference>
<feature type="region of interest" description="Disordered" evidence="7">
    <location>
        <begin position="69"/>
        <end position="97"/>
    </location>
</feature>
<dbReference type="SUPFAM" id="SSF52540">
    <property type="entry name" value="P-loop containing nucleoside triphosphate hydrolases"/>
    <property type="match status" value="1"/>
</dbReference>
<feature type="domain" description="Tr-type G" evidence="8">
    <location>
        <begin position="359"/>
        <end position="537"/>
    </location>
</feature>
<dbReference type="Gene3D" id="3.40.50.300">
    <property type="entry name" value="P-loop containing nucleotide triphosphate hydrolases"/>
    <property type="match status" value="1"/>
</dbReference>
<name>F0WC79_9STRA</name>
<dbReference type="Pfam" id="PF11987">
    <property type="entry name" value="IF-2"/>
    <property type="match status" value="1"/>
</dbReference>
<evidence type="ECO:0000259" key="8">
    <source>
        <dbReference type="PROSITE" id="PS51722"/>
    </source>
</evidence>
<dbReference type="PANTHER" id="PTHR43381:SF20">
    <property type="entry name" value="TRANSLATION INITIATION FACTOR IF-2, MITOCHONDRIAL"/>
    <property type="match status" value="1"/>
</dbReference>
<dbReference type="AlphaFoldDB" id="F0WC79"/>
<dbReference type="InterPro" id="IPR053905">
    <property type="entry name" value="EF-G-like_DII"/>
</dbReference>
<evidence type="ECO:0000256" key="4">
    <source>
        <dbReference type="ARBA" id="ARBA00022917"/>
    </source>
</evidence>
<feature type="compositionally biased region" description="Polar residues" evidence="7">
    <location>
        <begin position="118"/>
        <end position="128"/>
    </location>
</feature>
<dbReference type="SUPFAM" id="SSF50447">
    <property type="entry name" value="Translation proteins"/>
    <property type="match status" value="2"/>
</dbReference>
<dbReference type="InterPro" id="IPR015760">
    <property type="entry name" value="TIF_IF2"/>
</dbReference>
<feature type="compositionally biased region" description="Basic and acidic residues" evidence="7">
    <location>
        <begin position="179"/>
        <end position="188"/>
    </location>
</feature>
<keyword evidence="4" id="KW-0648">Protein biosynthesis</keyword>
<feature type="region of interest" description="Disordered" evidence="7">
    <location>
        <begin position="247"/>
        <end position="277"/>
    </location>
</feature>
<dbReference type="InterPro" id="IPR044145">
    <property type="entry name" value="IF2_II"/>
</dbReference>
<evidence type="ECO:0000313" key="9">
    <source>
        <dbReference type="EMBL" id="CCA18792.1"/>
    </source>
</evidence>
<keyword evidence="3" id="KW-0547">Nucleotide-binding</keyword>
<dbReference type="EMBL" id="FR824101">
    <property type="protein sequence ID" value="CCA18792.1"/>
    <property type="molecule type" value="Genomic_DNA"/>
</dbReference>
<dbReference type="InterPro" id="IPR000795">
    <property type="entry name" value="T_Tr_GTP-bd_dom"/>
</dbReference>
<gene>
    <name evidence="9" type="primary">AlNc14C56G4262</name>
    <name evidence="9" type="ORF">ALNC14_049350</name>
</gene>
<dbReference type="NCBIfam" id="TIGR00231">
    <property type="entry name" value="small_GTP"/>
    <property type="match status" value="1"/>
</dbReference>
<evidence type="ECO:0000256" key="7">
    <source>
        <dbReference type="SAM" id="MobiDB-lite"/>
    </source>
</evidence>
<evidence type="ECO:0000256" key="5">
    <source>
        <dbReference type="ARBA" id="ARBA00023134"/>
    </source>
</evidence>
<dbReference type="GO" id="GO:0005737">
    <property type="term" value="C:cytoplasm"/>
    <property type="evidence" value="ECO:0007669"/>
    <property type="project" value="TreeGrafter"/>
</dbReference>
<dbReference type="SUPFAM" id="SSF52156">
    <property type="entry name" value="Initiation factor IF2/eIF5b, domain 3"/>
    <property type="match status" value="1"/>
</dbReference>
<keyword evidence="5" id="KW-0342">GTP-binding</keyword>
<dbReference type="InterPro" id="IPR009000">
    <property type="entry name" value="Transl_B-barrel_sf"/>
</dbReference>
<evidence type="ECO:0000256" key="6">
    <source>
        <dbReference type="ARBA" id="ARBA00025162"/>
    </source>
</evidence>
<organism evidence="9">
    <name type="scientific">Albugo laibachii Nc14</name>
    <dbReference type="NCBI Taxonomy" id="890382"/>
    <lineage>
        <taxon>Eukaryota</taxon>
        <taxon>Sar</taxon>
        <taxon>Stramenopiles</taxon>
        <taxon>Oomycota</taxon>
        <taxon>Peronosporomycetes</taxon>
        <taxon>Albuginales</taxon>
        <taxon>Albuginaceae</taxon>
        <taxon>Albugo</taxon>
    </lineage>
</organism>
<reference evidence="9" key="1">
    <citation type="journal article" date="2011" name="PLoS Biol.">
        <title>Gene gain and loss during evolution of obligate parasitism in the white rust pathogen of Arabidopsis thaliana.</title>
        <authorList>
            <person name="Kemen E."/>
            <person name="Gardiner A."/>
            <person name="Schultz-Larsen T."/>
            <person name="Kemen A.C."/>
            <person name="Balmuth A.L."/>
            <person name="Robert-Seilaniantz A."/>
            <person name="Bailey K."/>
            <person name="Holub E."/>
            <person name="Studholme D.J."/>
            <person name="Maclean D."/>
            <person name="Jones J.D."/>
        </authorList>
    </citation>
    <scope>NUCLEOTIDE SEQUENCE</scope>
</reference>
<dbReference type="FunFam" id="2.40.30.10:FF:000008">
    <property type="entry name" value="Translation initiation factor IF-2"/>
    <property type="match status" value="1"/>
</dbReference>
<protein>
    <submittedName>
        <fullName evidence="9">Translation initiation factor IF2 putative</fullName>
    </submittedName>
</protein>
<dbReference type="CDD" id="cd01887">
    <property type="entry name" value="IF2_eIF5B"/>
    <property type="match status" value="1"/>
</dbReference>
<dbReference type="Gene3D" id="2.40.30.10">
    <property type="entry name" value="Translation factors"/>
    <property type="match status" value="2"/>
</dbReference>
<proteinExistence type="inferred from homology"/>
<dbReference type="GO" id="GO:0003924">
    <property type="term" value="F:GTPase activity"/>
    <property type="evidence" value="ECO:0007669"/>
    <property type="project" value="InterPro"/>
</dbReference>
<evidence type="ECO:0000256" key="3">
    <source>
        <dbReference type="ARBA" id="ARBA00022741"/>
    </source>
</evidence>
<reference evidence="9" key="2">
    <citation type="submission" date="2011-02" db="EMBL/GenBank/DDBJ databases">
        <authorList>
            <person name="MacLean D."/>
        </authorList>
    </citation>
    <scope>NUCLEOTIDE SEQUENCE</scope>
</reference>
<dbReference type="FunFam" id="3.40.50.300:FF:000019">
    <property type="entry name" value="Translation initiation factor IF-2"/>
    <property type="match status" value="1"/>
</dbReference>
<dbReference type="GO" id="GO:0003743">
    <property type="term" value="F:translation initiation factor activity"/>
    <property type="evidence" value="ECO:0007669"/>
    <property type="project" value="UniProtKB-KW"/>
</dbReference>
<keyword evidence="2 9" id="KW-0396">Initiation factor</keyword>
<dbReference type="FunFam" id="3.40.50.10050:FF:000001">
    <property type="entry name" value="Translation initiation factor IF-2"/>
    <property type="match status" value="1"/>
</dbReference>
<feature type="region of interest" description="Disordered" evidence="7">
    <location>
        <begin position="111"/>
        <end position="217"/>
    </location>
</feature>
<accession>F0WC79</accession>
<feature type="compositionally biased region" description="Polar residues" evidence="7">
    <location>
        <begin position="248"/>
        <end position="273"/>
    </location>
</feature>